<protein>
    <recommendedName>
        <fullName evidence="1">BACK domain-containing protein</fullName>
    </recommendedName>
</protein>
<comment type="caution">
    <text evidence="2">The sequence shown here is derived from an EMBL/GenBank/DDBJ whole genome shotgun (WGS) entry which is preliminary data.</text>
</comment>
<proteinExistence type="predicted"/>
<evidence type="ECO:0000313" key="2">
    <source>
        <dbReference type="EMBL" id="RIA81907.1"/>
    </source>
</evidence>
<gene>
    <name evidence="2" type="ORF">C1645_836218</name>
</gene>
<keyword evidence="3" id="KW-1185">Reference proteome</keyword>
<dbReference type="OrthoDB" id="45365at2759"/>
<accession>A0A397SD18</accession>
<evidence type="ECO:0000259" key="1">
    <source>
        <dbReference type="Pfam" id="PF07707"/>
    </source>
</evidence>
<feature type="domain" description="BACK" evidence="1">
    <location>
        <begin position="88"/>
        <end position="128"/>
    </location>
</feature>
<reference evidence="2 3" key="1">
    <citation type="submission" date="2018-06" db="EMBL/GenBank/DDBJ databases">
        <title>Comparative genomics reveals the genomic features of Rhizophagus irregularis, R. cerebriforme, R. diaphanum and Gigaspora rosea, and their symbiotic lifestyle signature.</title>
        <authorList>
            <person name="Morin E."/>
            <person name="San Clemente H."/>
            <person name="Chen E.C.H."/>
            <person name="De La Providencia I."/>
            <person name="Hainaut M."/>
            <person name="Kuo A."/>
            <person name="Kohler A."/>
            <person name="Murat C."/>
            <person name="Tang N."/>
            <person name="Roy S."/>
            <person name="Loubradou J."/>
            <person name="Henrissat B."/>
            <person name="Grigoriev I.V."/>
            <person name="Corradi N."/>
            <person name="Roux C."/>
            <person name="Martin F.M."/>
        </authorList>
    </citation>
    <scope>NUCLEOTIDE SEQUENCE [LARGE SCALE GENOMIC DNA]</scope>
    <source>
        <strain evidence="2 3">DAOM 227022</strain>
    </source>
</reference>
<name>A0A397SD18_9GLOM</name>
<dbReference type="InterPro" id="IPR011705">
    <property type="entry name" value="BACK"/>
</dbReference>
<dbReference type="AlphaFoldDB" id="A0A397SD18"/>
<dbReference type="Pfam" id="PF07707">
    <property type="entry name" value="BACK"/>
    <property type="match status" value="1"/>
</dbReference>
<sequence length="239" mass="27249">MKVCDPSSSEILSTNKKKNVGTLSHVKLPNISPEIFSNNFNFIYRCIVLGIFMVEELEYDAPDIIKILFAATELSLQELIPYLQSFLIKNKTNRMEQNFKKIFNSPDFTSISEKSLISPLRHDNLQISEVHSNYSNDDFNALKNTLQQCIPFIKFMEFTSKEFLRKVCPYKKVILKELQICDGQSRTVTIIKVGGSSKILGGNSIENYILSNVEDETHAIYNGGSLMRMTCIYTTLFAN</sequence>
<dbReference type="EMBL" id="QKYT01000729">
    <property type="protein sequence ID" value="RIA81907.1"/>
    <property type="molecule type" value="Genomic_DNA"/>
</dbReference>
<organism evidence="2 3">
    <name type="scientific">Glomus cerebriforme</name>
    <dbReference type="NCBI Taxonomy" id="658196"/>
    <lineage>
        <taxon>Eukaryota</taxon>
        <taxon>Fungi</taxon>
        <taxon>Fungi incertae sedis</taxon>
        <taxon>Mucoromycota</taxon>
        <taxon>Glomeromycotina</taxon>
        <taxon>Glomeromycetes</taxon>
        <taxon>Glomerales</taxon>
        <taxon>Glomeraceae</taxon>
        <taxon>Glomus</taxon>
    </lineage>
</organism>
<dbReference type="Proteomes" id="UP000265703">
    <property type="component" value="Unassembled WGS sequence"/>
</dbReference>
<dbReference type="InterPro" id="IPR011333">
    <property type="entry name" value="SKP1/BTB/POZ_sf"/>
</dbReference>
<evidence type="ECO:0000313" key="3">
    <source>
        <dbReference type="Proteomes" id="UP000265703"/>
    </source>
</evidence>
<dbReference type="Gene3D" id="3.30.710.10">
    <property type="entry name" value="Potassium Channel Kv1.1, Chain A"/>
    <property type="match status" value="1"/>
</dbReference>